<dbReference type="Proteomes" id="UP001301958">
    <property type="component" value="Unassembled WGS sequence"/>
</dbReference>
<reference evidence="2" key="1">
    <citation type="journal article" date="2023" name="Mol. Phylogenet. Evol.">
        <title>Genome-scale phylogeny and comparative genomics of the fungal order Sordariales.</title>
        <authorList>
            <person name="Hensen N."/>
            <person name="Bonometti L."/>
            <person name="Westerberg I."/>
            <person name="Brannstrom I.O."/>
            <person name="Guillou S."/>
            <person name="Cros-Aarteil S."/>
            <person name="Calhoun S."/>
            <person name="Haridas S."/>
            <person name="Kuo A."/>
            <person name="Mondo S."/>
            <person name="Pangilinan J."/>
            <person name="Riley R."/>
            <person name="LaButti K."/>
            <person name="Andreopoulos B."/>
            <person name="Lipzen A."/>
            <person name="Chen C."/>
            <person name="Yan M."/>
            <person name="Daum C."/>
            <person name="Ng V."/>
            <person name="Clum A."/>
            <person name="Steindorff A."/>
            <person name="Ohm R.A."/>
            <person name="Martin F."/>
            <person name="Silar P."/>
            <person name="Natvig D.O."/>
            <person name="Lalanne C."/>
            <person name="Gautier V."/>
            <person name="Ament-Velasquez S.L."/>
            <person name="Kruys A."/>
            <person name="Hutchinson M.I."/>
            <person name="Powell A.J."/>
            <person name="Barry K."/>
            <person name="Miller A.N."/>
            <person name="Grigoriev I.V."/>
            <person name="Debuchy R."/>
            <person name="Gladieux P."/>
            <person name="Hiltunen Thoren M."/>
            <person name="Johannesson H."/>
        </authorList>
    </citation>
    <scope>NUCLEOTIDE SEQUENCE</scope>
    <source>
        <strain evidence="2">CBS 990.96</strain>
    </source>
</reference>
<gene>
    <name evidence="2" type="ORF">QBC38DRAFT_461886</name>
</gene>
<keyword evidence="3" id="KW-1185">Reference proteome</keyword>
<evidence type="ECO:0000256" key="1">
    <source>
        <dbReference type="SAM" id="MobiDB-lite"/>
    </source>
</evidence>
<proteinExistence type="predicted"/>
<dbReference type="EMBL" id="MU865590">
    <property type="protein sequence ID" value="KAK4221070.1"/>
    <property type="molecule type" value="Genomic_DNA"/>
</dbReference>
<protein>
    <submittedName>
        <fullName evidence="2">Uncharacterized protein</fullName>
    </submittedName>
</protein>
<reference evidence="2" key="2">
    <citation type="submission" date="2023-05" db="EMBL/GenBank/DDBJ databases">
        <authorList>
            <consortium name="Lawrence Berkeley National Laboratory"/>
            <person name="Steindorff A."/>
            <person name="Hensen N."/>
            <person name="Bonometti L."/>
            <person name="Westerberg I."/>
            <person name="Brannstrom I.O."/>
            <person name="Guillou S."/>
            <person name="Cros-Aarteil S."/>
            <person name="Calhoun S."/>
            <person name="Haridas S."/>
            <person name="Kuo A."/>
            <person name="Mondo S."/>
            <person name="Pangilinan J."/>
            <person name="Riley R."/>
            <person name="Labutti K."/>
            <person name="Andreopoulos B."/>
            <person name="Lipzen A."/>
            <person name="Chen C."/>
            <person name="Yanf M."/>
            <person name="Daum C."/>
            <person name="Ng V."/>
            <person name="Clum A."/>
            <person name="Ohm R."/>
            <person name="Martin F."/>
            <person name="Silar P."/>
            <person name="Natvig D."/>
            <person name="Lalanne C."/>
            <person name="Gautier V."/>
            <person name="Ament-Velasquez S.L."/>
            <person name="Kruys A."/>
            <person name="Hutchinson M.I."/>
            <person name="Powell A.J."/>
            <person name="Barry K."/>
            <person name="Miller A.N."/>
            <person name="Grigoriev I.V."/>
            <person name="Debuchy R."/>
            <person name="Gladieux P."/>
            <person name="Thoren M.H."/>
            <person name="Johannesson H."/>
        </authorList>
    </citation>
    <scope>NUCLEOTIDE SEQUENCE</scope>
    <source>
        <strain evidence="2">CBS 990.96</strain>
    </source>
</reference>
<evidence type="ECO:0000313" key="2">
    <source>
        <dbReference type="EMBL" id="KAK4221070.1"/>
    </source>
</evidence>
<name>A0AAN6YM50_9PEZI</name>
<dbReference type="AlphaFoldDB" id="A0AAN6YM50"/>
<accession>A0AAN6YM50</accession>
<comment type="caution">
    <text evidence="2">The sequence shown here is derived from an EMBL/GenBank/DDBJ whole genome shotgun (WGS) entry which is preliminary data.</text>
</comment>
<sequence>MDINSSPTRSDTDGAGDIQAPDVGHIQGPFSNALGIFGNSPIQNNPGTFPYTQGTSVNSPWHEVVLDNSPYSSQSPITGTSSSIYDSFVNTPNVVNQETEYNWGPPQPGRYTIPYTLLPGDLQGQRLEGSDMKKRPNGPIGPLLQDIPMVISDDTPVTPNTPTSSYNVCHVITTFLSKCDPELCSVFFTSRSSLGVQGIGLIGVVVDEGESGPEGRWLILRALVEGRDVVAVVSYDFDPTLLGFFTQVWKNQRFEYHAEVDQSNPSSPWRNEHWNLGAEARDDGHTGIFPIDNALVVVADLLKQQRWEGLHRKGFVHSILFNLEEAKLNVPAQGPLECTWKGITYIPLRNLPNDKLARIQQITGSGNTGNR</sequence>
<feature type="region of interest" description="Disordered" evidence="1">
    <location>
        <begin position="1"/>
        <end position="25"/>
    </location>
</feature>
<organism evidence="2 3">
    <name type="scientific">Podospora fimiseda</name>
    <dbReference type="NCBI Taxonomy" id="252190"/>
    <lineage>
        <taxon>Eukaryota</taxon>
        <taxon>Fungi</taxon>
        <taxon>Dikarya</taxon>
        <taxon>Ascomycota</taxon>
        <taxon>Pezizomycotina</taxon>
        <taxon>Sordariomycetes</taxon>
        <taxon>Sordariomycetidae</taxon>
        <taxon>Sordariales</taxon>
        <taxon>Podosporaceae</taxon>
        <taxon>Podospora</taxon>
    </lineage>
</organism>
<evidence type="ECO:0000313" key="3">
    <source>
        <dbReference type="Proteomes" id="UP001301958"/>
    </source>
</evidence>